<evidence type="ECO:0000313" key="2">
    <source>
        <dbReference type="Proteomes" id="UP000595814"/>
    </source>
</evidence>
<dbReference type="EMBL" id="CP066744">
    <property type="protein sequence ID" value="QQK07737.1"/>
    <property type="molecule type" value="Genomic_DNA"/>
</dbReference>
<reference evidence="1 2" key="1">
    <citation type="journal article" date="2022" name="Int. J. Syst. Evol. Microbiol.">
        <title>Miniphocaeibacter halophilus sp. nov., an ammonium-tolerant acetate-producing bacterium isolated from a biogas system.</title>
        <authorList>
            <person name="Schnurer A."/>
            <person name="Singh A."/>
            <person name="Bi S."/>
            <person name="Qiao W."/>
            <person name="Westerholm M."/>
        </authorList>
    </citation>
    <scope>NUCLEOTIDE SEQUENCE [LARGE SCALE GENOMIC DNA]</scope>
    <source>
        <strain evidence="1 2">AMB_01</strain>
    </source>
</reference>
<protein>
    <submittedName>
        <fullName evidence="1">RdgB/HAM1 family non-canonical purine NTP pyrophosphatase</fullName>
    </submittedName>
</protein>
<evidence type="ECO:0000313" key="1">
    <source>
        <dbReference type="EMBL" id="QQK07737.1"/>
    </source>
</evidence>
<name>A0AC61MQ24_9FIRM</name>
<accession>A0AC61MQ24</accession>
<gene>
    <name evidence="1" type="primary">rdgB</name>
    <name evidence="1" type="ORF">JFY71_10700</name>
</gene>
<proteinExistence type="predicted"/>
<dbReference type="Proteomes" id="UP000595814">
    <property type="component" value="Chromosome"/>
</dbReference>
<keyword evidence="2" id="KW-1185">Reference proteome</keyword>
<organism evidence="1 2">
    <name type="scientific">Miniphocaeibacter halophilus</name>
    <dbReference type="NCBI Taxonomy" id="2931922"/>
    <lineage>
        <taxon>Bacteria</taxon>
        <taxon>Bacillati</taxon>
        <taxon>Bacillota</taxon>
        <taxon>Tissierellia</taxon>
        <taxon>Tissierellales</taxon>
        <taxon>Peptoniphilaceae</taxon>
        <taxon>Miniphocaeibacter</taxon>
    </lineage>
</organism>
<sequence>MKRLVLATHNKGKVKEIKTILKELNIEVLSISDIISIEDIEENADTLEGNAKIKAEYIHQKIGGYTLADDTGLFVNALNGEPGVHTARYAGENCSEKDNRLKMLKSLENIEDRTAYFKTVLVLIDDKGKEHIVEGICEGSIAFKETGEGGFGYDKIFIPKGYTKTFAQLGLDEKNKLSHRAKALDKLKILLVDVLNESSYN</sequence>